<keyword evidence="3" id="KW-1185">Reference proteome</keyword>
<keyword evidence="1" id="KW-0812">Transmembrane</keyword>
<accession>A0ABS5PSD4</accession>
<reference evidence="2 3" key="1">
    <citation type="submission" date="2021-05" db="EMBL/GenBank/DDBJ databases">
        <title>Fusibacter ferrireducens sp. nov., an anaerobic, sulfur- and Fe-reducing bacterium isolated from the mangrove sediment.</title>
        <authorList>
            <person name="Qiu D."/>
        </authorList>
    </citation>
    <scope>NUCLEOTIDE SEQUENCE [LARGE SCALE GENOMIC DNA]</scope>
    <source>
        <strain evidence="2 3">DSM 12116</strain>
    </source>
</reference>
<dbReference type="Proteomes" id="UP000746471">
    <property type="component" value="Unassembled WGS sequence"/>
</dbReference>
<feature type="transmembrane region" description="Helical" evidence="1">
    <location>
        <begin position="60"/>
        <end position="81"/>
    </location>
</feature>
<gene>
    <name evidence="2" type="ORF">KHM83_15420</name>
</gene>
<comment type="caution">
    <text evidence="2">The sequence shown here is derived from an EMBL/GenBank/DDBJ whole genome shotgun (WGS) entry which is preliminary data.</text>
</comment>
<dbReference type="EMBL" id="JAHBCL010000030">
    <property type="protein sequence ID" value="MBS7528075.1"/>
    <property type="molecule type" value="Genomic_DNA"/>
</dbReference>
<keyword evidence="1" id="KW-0472">Membrane</keyword>
<name>A0ABS5PSD4_9FIRM</name>
<dbReference type="RefSeq" id="WP_213237937.1">
    <property type="nucleotide sequence ID" value="NZ_JAHBCL010000030.1"/>
</dbReference>
<evidence type="ECO:0000313" key="3">
    <source>
        <dbReference type="Proteomes" id="UP000746471"/>
    </source>
</evidence>
<keyword evidence="1" id="KW-1133">Transmembrane helix</keyword>
<proteinExistence type="predicted"/>
<evidence type="ECO:0000313" key="2">
    <source>
        <dbReference type="EMBL" id="MBS7528075.1"/>
    </source>
</evidence>
<sequence>MKMTKKIKQAIVLAIGIIISYIGINLNLSARDLAWPRSYSYSGARADTIWAITENVYHQIGLSLLIFGLLIILILIINWLWTSDSHQ</sequence>
<protein>
    <submittedName>
        <fullName evidence="2">Uncharacterized protein</fullName>
    </submittedName>
</protein>
<feature type="transmembrane region" description="Helical" evidence="1">
    <location>
        <begin position="12"/>
        <end position="30"/>
    </location>
</feature>
<evidence type="ECO:0000256" key="1">
    <source>
        <dbReference type="SAM" id="Phobius"/>
    </source>
</evidence>
<organism evidence="2 3">
    <name type="scientific">Fusibacter paucivorans</name>
    <dbReference type="NCBI Taxonomy" id="76009"/>
    <lineage>
        <taxon>Bacteria</taxon>
        <taxon>Bacillati</taxon>
        <taxon>Bacillota</taxon>
        <taxon>Clostridia</taxon>
        <taxon>Eubacteriales</taxon>
        <taxon>Eubacteriales Family XII. Incertae Sedis</taxon>
        <taxon>Fusibacter</taxon>
    </lineage>
</organism>